<keyword evidence="13" id="KW-0998">Cell outer membrane</keyword>
<keyword evidence="10" id="KW-0626">Porin</keyword>
<dbReference type="InterPro" id="IPR019554">
    <property type="entry name" value="Soluble_ligand-bd"/>
</dbReference>
<evidence type="ECO:0000256" key="6">
    <source>
        <dbReference type="ARBA" id="ARBA00022692"/>
    </source>
</evidence>
<evidence type="ECO:0000256" key="1">
    <source>
        <dbReference type="ARBA" id="ARBA00004571"/>
    </source>
</evidence>
<evidence type="ECO:0000259" key="16">
    <source>
        <dbReference type="Pfam" id="PF02563"/>
    </source>
</evidence>
<evidence type="ECO:0000256" key="9">
    <source>
        <dbReference type="ARBA" id="ARBA00023065"/>
    </source>
</evidence>
<keyword evidence="5" id="KW-0762">Sugar transport</keyword>
<keyword evidence="6" id="KW-0812">Transmembrane</keyword>
<evidence type="ECO:0000256" key="15">
    <source>
        <dbReference type="SAM" id="SignalP"/>
    </source>
</evidence>
<feature type="domain" description="Polysaccharide export protein N-terminal" evidence="16">
    <location>
        <begin position="80"/>
        <end position="169"/>
    </location>
</feature>
<dbReference type="InterPro" id="IPR049712">
    <property type="entry name" value="Poly_export"/>
</dbReference>
<name>A0ABV3PJG1_9HYPH</name>
<dbReference type="Proteomes" id="UP001555786">
    <property type="component" value="Unassembled WGS sequence"/>
</dbReference>
<evidence type="ECO:0000256" key="14">
    <source>
        <dbReference type="ARBA" id="ARBA00023288"/>
    </source>
</evidence>
<keyword evidence="4" id="KW-1134">Transmembrane beta strand</keyword>
<protein>
    <submittedName>
        <fullName evidence="19">Polysaccharide biosynthesis/export family protein</fullName>
    </submittedName>
</protein>
<feature type="chain" id="PRO_5046475618" evidence="15">
    <location>
        <begin position="24"/>
        <end position="390"/>
    </location>
</feature>
<evidence type="ECO:0000259" key="17">
    <source>
        <dbReference type="Pfam" id="PF10531"/>
    </source>
</evidence>
<comment type="subcellular location">
    <subcellularLocation>
        <location evidence="1">Cell outer membrane</location>
        <topology evidence="1">Multi-pass membrane protein</topology>
    </subcellularLocation>
</comment>
<reference evidence="19 20" key="1">
    <citation type="submission" date="2024-07" db="EMBL/GenBank/DDBJ databases">
        <title>Description of Labrys sedimenti sp. nov., isolated from a diclofenac-degrading enrichment culture.</title>
        <authorList>
            <person name="Tancsics A."/>
            <person name="Csepanyi A."/>
        </authorList>
    </citation>
    <scope>NUCLEOTIDE SEQUENCE [LARGE SCALE GENOMIC DNA]</scope>
    <source>
        <strain evidence="19 20">LMG 23578</strain>
    </source>
</reference>
<evidence type="ECO:0000313" key="19">
    <source>
        <dbReference type="EMBL" id="MEW9305777.1"/>
    </source>
</evidence>
<organism evidence="19 20">
    <name type="scientific">Labrys neptuniae</name>
    <dbReference type="NCBI Taxonomy" id="376174"/>
    <lineage>
        <taxon>Bacteria</taxon>
        <taxon>Pseudomonadati</taxon>
        <taxon>Pseudomonadota</taxon>
        <taxon>Alphaproteobacteria</taxon>
        <taxon>Hyphomicrobiales</taxon>
        <taxon>Xanthobacteraceae</taxon>
        <taxon>Labrys</taxon>
    </lineage>
</organism>
<evidence type="ECO:0000313" key="20">
    <source>
        <dbReference type="Proteomes" id="UP001555786"/>
    </source>
</evidence>
<dbReference type="InterPro" id="IPR003715">
    <property type="entry name" value="Poly_export_N"/>
</dbReference>
<evidence type="ECO:0000256" key="13">
    <source>
        <dbReference type="ARBA" id="ARBA00023237"/>
    </source>
</evidence>
<evidence type="ECO:0000256" key="5">
    <source>
        <dbReference type="ARBA" id="ARBA00022597"/>
    </source>
</evidence>
<keyword evidence="3" id="KW-0813">Transport</keyword>
<dbReference type="Pfam" id="PF10531">
    <property type="entry name" value="SLBB"/>
    <property type="match status" value="1"/>
</dbReference>
<comment type="caution">
    <text evidence="19">The sequence shown here is derived from an EMBL/GenBank/DDBJ whole genome shotgun (WGS) entry which is preliminary data.</text>
</comment>
<keyword evidence="20" id="KW-1185">Reference proteome</keyword>
<dbReference type="Pfam" id="PF02563">
    <property type="entry name" value="Poly_export"/>
    <property type="match status" value="1"/>
</dbReference>
<feature type="domain" description="Soluble ligand binding" evidence="17">
    <location>
        <begin position="177"/>
        <end position="224"/>
    </location>
</feature>
<evidence type="ECO:0000256" key="8">
    <source>
        <dbReference type="ARBA" id="ARBA00023047"/>
    </source>
</evidence>
<keyword evidence="11" id="KW-0472">Membrane</keyword>
<sequence length="390" mass="40298">MLRIPIILLITASLAACSSLPNAGPTAKTILSRQQNGGAQSRGVASPYSIFDVNAGTVAVLSRHRPTGFLGSFAAGGPPSSGTLGIGDMVSVSIFEASSGGLFGTSDATGSAGSKSVQLPPQQIDRGGRINVPYAGSVVAAGRTPAQVGQAIVSALSSKAIEPQVLVTLTQNAANLVTVSGEVGQGGRFPLAVKGTRVLDAIALAGGPQAAAHDLFVRLTRGSRTGVESLTSLVSNPRENIYLRADDQLFIYREPRTFTVLGATGKNDTIDFTSDRVTLAEAIGKSGGLNDSRSDASGVFVFRYEDAAAFRELRGGATSGGYRSGSVPVVYRLDMKNPGSFLWSQRFLMRNKDVLYISNAPSTDLAKFLQMIGGGVGIVSAGANLSTIGR</sequence>
<accession>A0ABV3PJG1</accession>
<evidence type="ECO:0000256" key="7">
    <source>
        <dbReference type="ARBA" id="ARBA00022729"/>
    </source>
</evidence>
<evidence type="ECO:0000256" key="10">
    <source>
        <dbReference type="ARBA" id="ARBA00023114"/>
    </source>
</evidence>
<proteinExistence type="inferred from homology"/>
<dbReference type="Gene3D" id="3.30.1950.10">
    <property type="entry name" value="wza like domain"/>
    <property type="match status" value="1"/>
</dbReference>
<dbReference type="Gene3D" id="3.10.560.10">
    <property type="entry name" value="Outer membrane lipoprotein wza domain like"/>
    <property type="match status" value="2"/>
</dbReference>
<dbReference type="PANTHER" id="PTHR33619">
    <property type="entry name" value="POLYSACCHARIDE EXPORT PROTEIN GFCE-RELATED"/>
    <property type="match status" value="1"/>
</dbReference>
<evidence type="ECO:0000256" key="3">
    <source>
        <dbReference type="ARBA" id="ARBA00022448"/>
    </source>
</evidence>
<dbReference type="InterPro" id="IPR054765">
    <property type="entry name" value="SLBB_dom"/>
</dbReference>
<feature type="signal peptide" evidence="15">
    <location>
        <begin position="1"/>
        <end position="23"/>
    </location>
</feature>
<evidence type="ECO:0000259" key="18">
    <source>
        <dbReference type="Pfam" id="PF22461"/>
    </source>
</evidence>
<keyword evidence="14" id="KW-0449">Lipoprotein</keyword>
<dbReference type="PROSITE" id="PS51257">
    <property type="entry name" value="PROKAR_LIPOPROTEIN"/>
    <property type="match status" value="1"/>
</dbReference>
<keyword evidence="7 15" id="KW-0732">Signal</keyword>
<dbReference type="Pfam" id="PF22461">
    <property type="entry name" value="SLBB_2"/>
    <property type="match status" value="1"/>
</dbReference>
<keyword evidence="9" id="KW-0406">Ion transport</keyword>
<dbReference type="RefSeq" id="WP_367623722.1">
    <property type="nucleotide sequence ID" value="NZ_JBFNQD010000002.1"/>
</dbReference>
<keyword evidence="12" id="KW-0564">Palmitate</keyword>
<comment type="similarity">
    <text evidence="2">Belongs to the BexD/CtrA/VexA family.</text>
</comment>
<feature type="domain" description="SLBB" evidence="18">
    <location>
        <begin position="258"/>
        <end position="357"/>
    </location>
</feature>
<evidence type="ECO:0000256" key="12">
    <source>
        <dbReference type="ARBA" id="ARBA00023139"/>
    </source>
</evidence>
<keyword evidence="8" id="KW-0625">Polysaccharide transport</keyword>
<dbReference type="EMBL" id="JBFNQD010000002">
    <property type="protein sequence ID" value="MEW9305777.1"/>
    <property type="molecule type" value="Genomic_DNA"/>
</dbReference>
<evidence type="ECO:0000256" key="11">
    <source>
        <dbReference type="ARBA" id="ARBA00023136"/>
    </source>
</evidence>
<evidence type="ECO:0000256" key="4">
    <source>
        <dbReference type="ARBA" id="ARBA00022452"/>
    </source>
</evidence>
<dbReference type="PANTHER" id="PTHR33619:SF3">
    <property type="entry name" value="POLYSACCHARIDE EXPORT PROTEIN GFCE-RELATED"/>
    <property type="match status" value="1"/>
</dbReference>
<evidence type="ECO:0000256" key="2">
    <source>
        <dbReference type="ARBA" id="ARBA00009450"/>
    </source>
</evidence>
<gene>
    <name evidence="19" type="ORF">ABXS05_09540</name>
</gene>